<dbReference type="EMBL" id="MF158037">
    <property type="protein sequence ID" value="ATE85631.1"/>
    <property type="molecule type" value="Genomic_DNA"/>
</dbReference>
<name>A0A291AX93_9CAUD</name>
<sequence length="64" mass="7265">MMANDNYVIREKYNGLVEIGGQLVPQRGNVLPEELVATQPDNEEAHNNGGGAEPKRRRRRTFEE</sequence>
<feature type="region of interest" description="Disordered" evidence="1">
    <location>
        <begin position="37"/>
        <end position="64"/>
    </location>
</feature>
<dbReference type="Proteomes" id="UP000221254">
    <property type="component" value="Segment"/>
</dbReference>
<protein>
    <recommendedName>
        <fullName evidence="4">Head-tail joining protein</fullName>
    </recommendedName>
</protein>
<organism evidence="2 3">
    <name type="scientific">Salmonella phage St162</name>
    <dbReference type="NCBI Taxonomy" id="2024312"/>
    <lineage>
        <taxon>Viruses</taxon>
        <taxon>Duplodnaviria</taxon>
        <taxon>Heunggongvirae</taxon>
        <taxon>Uroviricota</taxon>
        <taxon>Caudoviricetes</taxon>
        <taxon>Sarkviridae</taxon>
        <taxon>Guernseyvirinae</taxon>
        <taxon>Cornellvirus</taxon>
        <taxon>Cornellvirus St162</taxon>
    </lineage>
</organism>
<evidence type="ECO:0000313" key="3">
    <source>
        <dbReference type="Proteomes" id="UP000221254"/>
    </source>
</evidence>
<evidence type="ECO:0008006" key="4">
    <source>
        <dbReference type="Google" id="ProtNLM"/>
    </source>
</evidence>
<gene>
    <name evidence="2" type="ORF">St162_gp46</name>
</gene>
<feature type="compositionally biased region" description="Basic residues" evidence="1">
    <location>
        <begin position="55"/>
        <end position="64"/>
    </location>
</feature>
<proteinExistence type="predicted"/>
<accession>A0A291AX93</accession>
<keyword evidence="3" id="KW-1185">Reference proteome</keyword>
<evidence type="ECO:0000313" key="2">
    <source>
        <dbReference type="EMBL" id="ATE85631.1"/>
    </source>
</evidence>
<reference evidence="2 3" key="1">
    <citation type="submission" date="2017-05" db="EMBL/GenBank/DDBJ databases">
        <title>The isolation and characterization of 16 novel Shigella-infecting phages from the environment.</title>
        <authorList>
            <person name="Doore S.M."/>
            <person name="Schrad J.R."/>
            <person name="Dover J.A."/>
            <person name="Parent K.N."/>
        </authorList>
    </citation>
    <scope>NUCLEOTIDE SEQUENCE [LARGE SCALE GENOMIC DNA]</scope>
</reference>
<evidence type="ECO:0000256" key="1">
    <source>
        <dbReference type="SAM" id="MobiDB-lite"/>
    </source>
</evidence>